<gene>
    <name evidence="3" type="ORF">ACFSKU_11150</name>
</gene>
<evidence type="ECO:0000313" key="3">
    <source>
        <dbReference type="EMBL" id="MFD2067441.1"/>
    </source>
</evidence>
<proteinExistence type="predicted"/>
<dbReference type="RefSeq" id="WP_229962896.1">
    <property type="nucleotide sequence ID" value="NZ_JAJJWI010000037.1"/>
</dbReference>
<sequence>MAKLKVLLMDREPNVIMRLELLMRKNGYEVFIARNSYEAIQCMQKKLRDLAILDMIMSEAGEVCQYISKVRKTLAMNVILLDAKTDDAAIEKGG</sequence>
<evidence type="ECO:0000259" key="2">
    <source>
        <dbReference type="PROSITE" id="PS50110"/>
    </source>
</evidence>
<keyword evidence="4" id="KW-1185">Reference proteome</keyword>
<comment type="caution">
    <text evidence="3">The sequence shown here is derived from an EMBL/GenBank/DDBJ whole genome shotgun (WGS) entry which is preliminary data.</text>
</comment>
<dbReference type="Proteomes" id="UP001597369">
    <property type="component" value="Unassembled WGS sequence"/>
</dbReference>
<evidence type="ECO:0000313" key="4">
    <source>
        <dbReference type="Proteomes" id="UP001597369"/>
    </source>
</evidence>
<dbReference type="Pfam" id="PF00072">
    <property type="entry name" value="Response_reg"/>
    <property type="match status" value="1"/>
</dbReference>
<dbReference type="SUPFAM" id="SSF52172">
    <property type="entry name" value="CheY-like"/>
    <property type="match status" value="1"/>
</dbReference>
<dbReference type="EMBL" id="JBHUHV010000035">
    <property type="protein sequence ID" value="MFD2067441.1"/>
    <property type="molecule type" value="Genomic_DNA"/>
</dbReference>
<organism evidence="3 4">
    <name type="scientific">Pontibacter silvestris</name>
    <dbReference type="NCBI Taxonomy" id="2305183"/>
    <lineage>
        <taxon>Bacteria</taxon>
        <taxon>Pseudomonadati</taxon>
        <taxon>Bacteroidota</taxon>
        <taxon>Cytophagia</taxon>
        <taxon>Cytophagales</taxon>
        <taxon>Hymenobacteraceae</taxon>
        <taxon>Pontibacter</taxon>
    </lineage>
</organism>
<name>A0ABW4WYW1_9BACT</name>
<protein>
    <submittedName>
        <fullName evidence="3">Response regulator</fullName>
    </submittedName>
</protein>
<accession>A0ABW4WYW1</accession>
<dbReference type="Gene3D" id="3.40.50.2300">
    <property type="match status" value="1"/>
</dbReference>
<feature type="modified residue" description="4-aspartylphosphate" evidence="1">
    <location>
        <position position="54"/>
    </location>
</feature>
<dbReference type="PROSITE" id="PS50110">
    <property type="entry name" value="RESPONSE_REGULATORY"/>
    <property type="match status" value="1"/>
</dbReference>
<reference evidence="4" key="1">
    <citation type="journal article" date="2019" name="Int. J. Syst. Evol. Microbiol.">
        <title>The Global Catalogue of Microorganisms (GCM) 10K type strain sequencing project: providing services to taxonomists for standard genome sequencing and annotation.</title>
        <authorList>
            <consortium name="The Broad Institute Genomics Platform"/>
            <consortium name="The Broad Institute Genome Sequencing Center for Infectious Disease"/>
            <person name="Wu L."/>
            <person name="Ma J."/>
        </authorList>
    </citation>
    <scope>NUCLEOTIDE SEQUENCE [LARGE SCALE GENOMIC DNA]</scope>
    <source>
        <strain evidence="4">JCM 16545</strain>
    </source>
</reference>
<feature type="domain" description="Response regulatory" evidence="2">
    <location>
        <begin position="5"/>
        <end position="94"/>
    </location>
</feature>
<dbReference type="InterPro" id="IPR011006">
    <property type="entry name" value="CheY-like_superfamily"/>
</dbReference>
<dbReference type="InterPro" id="IPR001789">
    <property type="entry name" value="Sig_transdc_resp-reg_receiver"/>
</dbReference>
<keyword evidence="1" id="KW-0597">Phosphoprotein</keyword>
<evidence type="ECO:0000256" key="1">
    <source>
        <dbReference type="PROSITE-ProRule" id="PRU00169"/>
    </source>
</evidence>